<feature type="coiled-coil region" evidence="1">
    <location>
        <begin position="59"/>
        <end position="86"/>
    </location>
</feature>
<accession>A0A921MNR0</accession>
<protein>
    <submittedName>
        <fullName evidence="2">PqqD family protein</fullName>
    </submittedName>
</protein>
<dbReference type="Gene3D" id="1.10.10.1150">
    <property type="entry name" value="Coenzyme PQQ synthesis protein D (PqqD)"/>
    <property type="match status" value="1"/>
</dbReference>
<evidence type="ECO:0000313" key="3">
    <source>
        <dbReference type="Proteomes" id="UP000760668"/>
    </source>
</evidence>
<dbReference type="EMBL" id="DYUC01000095">
    <property type="protein sequence ID" value="HJG87214.1"/>
    <property type="molecule type" value="Genomic_DNA"/>
</dbReference>
<sequence>MEVKKQLVLREIAGDYALIPVGDTVIKNNGLFSLSETGARIWALLPQADGAEQLVDALLEEYDVDRETLEQDVNEFLNQLRQLEIL</sequence>
<dbReference type="RefSeq" id="WP_295368072.1">
    <property type="nucleotide sequence ID" value="NZ_DYUC01000095.1"/>
</dbReference>
<comment type="caution">
    <text evidence="2">The sequence shown here is derived from an EMBL/GenBank/DDBJ whole genome shotgun (WGS) entry which is preliminary data.</text>
</comment>
<evidence type="ECO:0000256" key="1">
    <source>
        <dbReference type="SAM" id="Coils"/>
    </source>
</evidence>
<organism evidence="2 3">
    <name type="scientific">Pseudoflavonifractor capillosus</name>
    <dbReference type="NCBI Taxonomy" id="106588"/>
    <lineage>
        <taxon>Bacteria</taxon>
        <taxon>Bacillati</taxon>
        <taxon>Bacillota</taxon>
        <taxon>Clostridia</taxon>
        <taxon>Eubacteriales</taxon>
        <taxon>Oscillospiraceae</taxon>
        <taxon>Pseudoflavonifractor</taxon>
    </lineage>
</organism>
<dbReference type="Proteomes" id="UP000760668">
    <property type="component" value="Unassembled WGS sequence"/>
</dbReference>
<dbReference type="InterPro" id="IPR041881">
    <property type="entry name" value="PqqD_sf"/>
</dbReference>
<proteinExistence type="predicted"/>
<reference evidence="2" key="1">
    <citation type="journal article" date="2021" name="PeerJ">
        <title>Extensive microbial diversity within the chicken gut microbiome revealed by metagenomics and culture.</title>
        <authorList>
            <person name="Gilroy R."/>
            <person name="Ravi A."/>
            <person name="Getino M."/>
            <person name="Pursley I."/>
            <person name="Horton D.L."/>
            <person name="Alikhan N.F."/>
            <person name="Baker D."/>
            <person name="Gharbi K."/>
            <person name="Hall N."/>
            <person name="Watson M."/>
            <person name="Adriaenssens E.M."/>
            <person name="Foster-Nyarko E."/>
            <person name="Jarju S."/>
            <person name="Secka A."/>
            <person name="Antonio M."/>
            <person name="Oren A."/>
            <person name="Chaudhuri R.R."/>
            <person name="La Ragione R."/>
            <person name="Hildebrand F."/>
            <person name="Pallen M.J."/>
        </authorList>
    </citation>
    <scope>NUCLEOTIDE SEQUENCE</scope>
    <source>
        <strain evidence="2">CHK179-5677</strain>
    </source>
</reference>
<keyword evidence="1" id="KW-0175">Coiled coil</keyword>
<dbReference type="Pfam" id="PF05402">
    <property type="entry name" value="PqqD"/>
    <property type="match status" value="1"/>
</dbReference>
<dbReference type="AlphaFoldDB" id="A0A921MNR0"/>
<reference evidence="2" key="2">
    <citation type="submission" date="2021-09" db="EMBL/GenBank/DDBJ databases">
        <authorList>
            <person name="Gilroy R."/>
        </authorList>
    </citation>
    <scope>NUCLEOTIDE SEQUENCE</scope>
    <source>
        <strain evidence="2">CHK179-5677</strain>
    </source>
</reference>
<gene>
    <name evidence="2" type="ORF">K8V01_09375</name>
</gene>
<dbReference type="InterPro" id="IPR008792">
    <property type="entry name" value="PQQD"/>
</dbReference>
<evidence type="ECO:0000313" key="2">
    <source>
        <dbReference type="EMBL" id="HJG87214.1"/>
    </source>
</evidence>
<name>A0A921MNR0_9FIRM</name>